<dbReference type="SUPFAM" id="SSF53098">
    <property type="entry name" value="Ribonuclease H-like"/>
    <property type="match status" value="1"/>
</dbReference>
<gene>
    <name evidence="2" type="ORF">DW191_12675</name>
</gene>
<dbReference type="InterPro" id="IPR001584">
    <property type="entry name" value="Integrase_cat-core"/>
</dbReference>
<accession>A0A3R6GPQ1</accession>
<keyword evidence="2" id="KW-0418">Kinase</keyword>
<dbReference type="EMBL" id="QRKC01000005">
    <property type="protein sequence ID" value="RHH76797.1"/>
    <property type="molecule type" value="Genomic_DNA"/>
</dbReference>
<protein>
    <submittedName>
        <fullName evidence="2">Kinase</fullName>
    </submittedName>
</protein>
<dbReference type="PROSITE" id="PS50994">
    <property type="entry name" value="INTEGRASE"/>
    <property type="match status" value="1"/>
</dbReference>
<comment type="caution">
    <text evidence="2">The sequence shown here is derived from an EMBL/GenBank/DDBJ whole genome shotgun (WGS) entry which is preliminary data.</text>
</comment>
<dbReference type="GO" id="GO:0016301">
    <property type="term" value="F:kinase activity"/>
    <property type="evidence" value="ECO:0007669"/>
    <property type="project" value="UniProtKB-KW"/>
</dbReference>
<evidence type="ECO:0000313" key="2">
    <source>
        <dbReference type="EMBL" id="RHH76797.1"/>
    </source>
</evidence>
<dbReference type="RefSeq" id="WP_122291228.1">
    <property type="nucleotide sequence ID" value="NZ_JADNDR010000033.1"/>
</dbReference>
<dbReference type="Proteomes" id="UP000283732">
    <property type="component" value="Unassembled WGS sequence"/>
</dbReference>
<dbReference type="InterPro" id="IPR036397">
    <property type="entry name" value="RNaseH_sf"/>
</dbReference>
<sequence>MEYFENELCVTYEELTSGDDPVIKYYTLRKNITKKIIRTAKRGGGEGSYARVIYSSLPEKYKVRFVAKYGDPVEALKLQRMRNRVKIDEKAREFYEAFKYDMNGVQTGLSKKLIAEYTLNASVLNTLVCDLEDKTTNRKMLGNSLNTLWECVAATSENLREIYGHTLPENLARLRGKIRCYKLQGYPSLISGKVGNASTLKITEEAGRFLIALKRSRVPVYTDSRIFEEYNRVAPEKGWKELKSKRSLTMWFNRPEIQPLWWDAVHGEMSAHQRFGRKHRTELPSRRDTLWYGDGTKLNLYYQDENGDMRTTMVYEVVDAYSEVLLGYYISDHENFEAQYNAYRMAVQVSGHKPYEIVHDNQGGHKRLEKEKGKKEPGFFDLICHVHRPTAPYSGQSKTIESIFNRFQQQELNKDWRFTGMNITAKKESSRPNLEFVEANKDKLFTLEELKAHYAEARKAWNEAKHPATGIPRIEMYEKSVNEETDVVTVYDMVDIFWIWTKKPATFTDSGIEITIGDKKLPYEVYERPGVPDHKWRMKNTYRRFYVKYDPNDLRGIRLYWEDNAGGRRFERVAEPYMVIHRALQDQTEGEAAFIRREQEANIQDRIDRQVIAKEIEYAYNVAPEQHGLSTPKLKGVTAEVQREIDRRTGKYSRNPEEYRIGRATKKASLLTWDQLKENKVVDMRKVAGKL</sequence>
<proteinExistence type="predicted"/>
<reference evidence="2 3" key="1">
    <citation type="submission" date="2018-08" db="EMBL/GenBank/DDBJ databases">
        <title>A genome reference for cultivated species of the human gut microbiota.</title>
        <authorList>
            <person name="Zou Y."/>
            <person name="Xue W."/>
            <person name="Luo G."/>
        </authorList>
    </citation>
    <scope>NUCLEOTIDE SEQUENCE [LARGE SCALE GENOMIC DNA]</scope>
    <source>
        <strain evidence="2 3">AM16-50</strain>
    </source>
</reference>
<feature type="domain" description="Integrase catalytic" evidence="1">
    <location>
        <begin position="280"/>
        <end position="481"/>
    </location>
</feature>
<dbReference type="GO" id="GO:0015074">
    <property type="term" value="P:DNA integration"/>
    <property type="evidence" value="ECO:0007669"/>
    <property type="project" value="InterPro"/>
</dbReference>
<dbReference type="GO" id="GO:0003676">
    <property type="term" value="F:nucleic acid binding"/>
    <property type="evidence" value="ECO:0007669"/>
    <property type="project" value="InterPro"/>
</dbReference>
<evidence type="ECO:0000259" key="1">
    <source>
        <dbReference type="PROSITE" id="PS50994"/>
    </source>
</evidence>
<dbReference type="AlphaFoldDB" id="A0A3R6GPQ1"/>
<keyword evidence="2" id="KW-0808">Transferase</keyword>
<organism evidence="2 3">
    <name type="scientific">Parabacteroides merdae</name>
    <dbReference type="NCBI Taxonomy" id="46503"/>
    <lineage>
        <taxon>Bacteria</taxon>
        <taxon>Pseudomonadati</taxon>
        <taxon>Bacteroidota</taxon>
        <taxon>Bacteroidia</taxon>
        <taxon>Bacteroidales</taxon>
        <taxon>Tannerellaceae</taxon>
        <taxon>Parabacteroides</taxon>
    </lineage>
</organism>
<dbReference type="InterPro" id="IPR012337">
    <property type="entry name" value="RNaseH-like_sf"/>
</dbReference>
<name>A0A3R6GPQ1_9BACT</name>
<evidence type="ECO:0000313" key="3">
    <source>
        <dbReference type="Proteomes" id="UP000283732"/>
    </source>
</evidence>
<dbReference type="Gene3D" id="3.30.420.10">
    <property type="entry name" value="Ribonuclease H-like superfamily/Ribonuclease H"/>
    <property type="match status" value="1"/>
</dbReference>